<dbReference type="InterPro" id="IPR000463">
    <property type="entry name" value="Fatty_acid-bd"/>
</dbReference>
<keyword evidence="3" id="KW-1185">Reference proteome</keyword>
<dbReference type="EMBL" id="UYRU01066811">
    <property type="protein sequence ID" value="VDN16714.1"/>
    <property type="molecule type" value="Genomic_DNA"/>
</dbReference>
<dbReference type="CDD" id="cd00742">
    <property type="entry name" value="FABP"/>
    <property type="match status" value="1"/>
</dbReference>
<dbReference type="GO" id="GO:0008289">
    <property type="term" value="F:lipid binding"/>
    <property type="evidence" value="ECO:0007669"/>
    <property type="project" value="UniProtKB-KW"/>
</dbReference>
<dbReference type="Proteomes" id="UP000281553">
    <property type="component" value="Unassembled WGS sequence"/>
</dbReference>
<dbReference type="SUPFAM" id="SSF50814">
    <property type="entry name" value="Lipocalins"/>
    <property type="match status" value="1"/>
</dbReference>
<evidence type="ECO:0008006" key="4">
    <source>
        <dbReference type="Google" id="ProtNLM"/>
    </source>
</evidence>
<dbReference type="InterPro" id="IPR031259">
    <property type="entry name" value="ILBP"/>
</dbReference>
<evidence type="ECO:0000256" key="1">
    <source>
        <dbReference type="ARBA" id="ARBA00008390"/>
    </source>
</evidence>
<name>A0A3P7LIT6_DIBLA</name>
<evidence type="ECO:0000313" key="2">
    <source>
        <dbReference type="EMBL" id="VDN16714.1"/>
    </source>
</evidence>
<sequence>MDAFLGTWKFKDGDDIDALVQRMGVKIPKNQLDEICNCIPTVARDGDGYSIHVEFGPKTWHIKFKLGQEFDTTSLDGRQVKLLFSMDGKVFKIRETGDKVVNDEWTVEGNILSVAMKVDDVTCVRRFIKVGGGSGGGGGGDGGGGGGGGG</sequence>
<dbReference type="Gene3D" id="2.40.128.20">
    <property type="match status" value="1"/>
</dbReference>
<dbReference type="AlphaFoldDB" id="A0A3P7LIT6"/>
<gene>
    <name evidence="2" type="ORF">DILT_LOCUS12545</name>
</gene>
<comment type="similarity">
    <text evidence="1">Belongs to the calycin superfamily. Fatty-acid binding protein (FABP) family.</text>
</comment>
<dbReference type="OrthoDB" id="412780at2759"/>
<organism evidence="2 3">
    <name type="scientific">Dibothriocephalus latus</name>
    <name type="common">Fish tapeworm</name>
    <name type="synonym">Diphyllobothrium latum</name>
    <dbReference type="NCBI Taxonomy" id="60516"/>
    <lineage>
        <taxon>Eukaryota</taxon>
        <taxon>Metazoa</taxon>
        <taxon>Spiralia</taxon>
        <taxon>Lophotrochozoa</taxon>
        <taxon>Platyhelminthes</taxon>
        <taxon>Cestoda</taxon>
        <taxon>Eucestoda</taxon>
        <taxon>Diphyllobothriidea</taxon>
        <taxon>Diphyllobothriidae</taxon>
        <taxon>Dibothriocephalus</taxon>
    </lineage>
</organism>
<proteinExistence type="inferred from homology"/>
<feature type="non-terminal residue" evidence="2">
    <location>
        <position position="150"/>
    </location>
</feature>
<dbReference type="InterPro" id="IPR012674">
    <property type="entry name" value="Calycin"/>
</dbReference>
<evidence type="ECO:0000313" key="3">
    <source>
        <dbReference type="Proteomes" id="UP000281553"/>
    </source>
</evidence>
<protein>
    <recommendedName>
        <fullName evidence="4">Lipocalin/cytosolic fatty-acid binding domain-containing protein</fullName>
    </recommendedName>
</protein>
<accession>A0A3P7LIT6</accession>
<reference evidence="2 3" key="1">
    <citation type="submission" date="2018-11" db="EMBL/GenBank/DDBJ databases">
        <authorList>
            <consortium name="Pathogen Informatics"/>
        </authorList>
    </citation>
    <scope>NUCLEOTIDE SEQUENCE [LARGE SCALE GENOMIC DNA]</scope>
</reference>
<dbReference type="PANTHER" id="PTHR11955">
    <property type="entry name" value="FATTY ACID BINDING PROTEIN"/>
    <property type="match status" value="1"/>
</dbReference>
<dbReference type="PRINTS" id="PR00178">
    <property type="entry name" value="FATTYACIDBP"/>
</dbReference>